<sequence length="1375" mass="146341">MSPDTTHSSMENMFLITSSPSQSPNDFRDGKETSDISPNLQDVLLSPSSAPIVENLPTETGYTSTTFTLFPDSTLSANPSEEKTSTDDTTYPEILSTSLDDTTFIDGYGTSQTDNSSPYPSSLDSSNLQDVSSSPSSAPTVENLFTETGYTSTTFTLVPESTLSSNPSQPKTTSILTVDTSLLDTSTSMSGDITFSDSNETPQPITYSANIHPTDLDTAKMSPLEISPSENPSTSGSTIMSDIDTLSTENPTDMNNTLLFPSSDTYNTSPSEIEGTSPYESSTNIPTTYIAPSMSPAKHSSTEKTGVSLVDTTYSDKSSTDDDTYTEILSTSPGDTTFIDGNGTSQTDNLSPYPSSASNPSSNVDMVDSEETSTVSRTSVTSTFETQTHTTFTPDNLSSSEKTPNTYTSFTTSITDNNSPADKSSGVILDIVPSESSVSDSTFTEIPGTITVDTSYSVESQTSYSVSHVDFSSQDISGTLRVDISSPGEPFSSSSITYPEDSTSTDILIVNISSPVESSDTQSSLTNDISTHMESKTSHIISPKNIISSDIPVTSIVDISSPMESQTSLTTSLSSDTAGIFTAKTISPEKSQTSHITATAPDTDTPVDITSPDDVISTDTLDTSTLVDNSSPEILSVISALIVPSPSGGTWPTSEGSGSTFSETYPSSSNDLLRSTTNIHTSTAPASLESTHQVSTSDTTSSTTSSENFNTTSSTTSSENLSMMSSATSSENFNTTSSTTSSENLRTTSSTTSSITSSITSSETLSTTSSTTSSKNFDTTSSTTSSENFGTTSSENLSTISSTTNSENFGTTSTTTPSVTVPSPSGSTWPTTESSRSILSSPVKISSAETVTSYPSSSNDLLHSTTNIHTSTAPASLESTHQVSTSDTTSSTTSGEIFGKTSSTTSSENFSTTSSTTSSENFDTTSSTTSSEKFDTTSSTISSENVGPTSTMIYGENLDTASSTTSSDIFGTTSTTTPSVPSPSGSTWPTTESSWSIFSSPVKISSAETVTSYPSSSNDLLRSTTNIHTSTAPASLESTHQVSTSDTTSSTTSSETAATTSITTPAVPSTTLPHLFNGTDLLYPFGPTLDSISLKIDDGGTGVIYLPINIPLFGNVYNILYVNNNGLLSFYLPIVQWYPQKLPVASNNPFLAVFWSDVDNTVAGDIYYRSSTEPELLARASSDIRTYFYSTNFTGSWVFVATWDRVAYYDSSGSKVNTFQCVLVTDGKSTYVLFHYEDMQWPTVNWGPTSLAGLDSGYNTSSYMIPDSLSPAIGNISSTSNVGIPGRWAFRVDHLYIQEPSVGKDLFYCALFFCLFLLQIRNIQLFLCFLLYCLIIYYDYYFYDNFKNCFLFVLLNLRECVQTILLAGVLIIIKK</sequence>
<evidence type="ECO:0000256" key="1">
    <source>
        <dbReference type="SAM" id="MobiDB-lite"/>
    </source>
</evidence>
<evidence type="ECO:0000313" key="4">
    <source>
        <dbReference type="EMBL" id="KAG8549721.1"/>
    </source>
</evidence>
<dbReference type="EMBL" id="WNYA01000139">
    <property type="protein sequence ID" value="KAG8549721.1"/>
    <property type="molecule type" value="Genomic_DNA"/>
</dbReference>
<keyword evidence="2" id="KW-0472">Membrane</keyword>
<feature type="region of interest" description="Disordered" evidence="1">
    <location>
        <begin position="1"/>
        <end position="43"/>
    </location>
</feature>
<feature type="transmembrane region" description="Helical" evidence="2">
    <location>
        <begin position="1349"/>
        <end position="1373"/>
    </location>
</feature>
<evidence type="ECO:0000259" key="3">
    <source>
        <dbReference type="PROSITE" id="PS51220"/>
    </source>
</evidence>
<feature type="compositionally biased region" description="Polar residues" evidence="1">
    <location>
        <begin position="1"/>
        <end position="25"/>
    </location>
</feature>
<feature type="compositionally biased region" description="Low complexity" evidence="1">
    <location>
        <begin position="349"/>
        <end position="363"/>
    </location>
</feature>
<evidence type="ECO:0000313" key="5">
    <source>
        <dbReference type="Proteomes" id="UP000824782"/>
    </source>
</evidence>
<evidence type="ECO:0000256" key="2">
    <source>
        <dbReference type="SAM" id="Phobius"/>
    </source>
</evidence>
<feature type="region of interest" description="Disordered" evidence="1">
    <location>
        <begin position="645"/>
        <end position="843"/>
    </location>
</feature>
<keyword evidence="2" id="KW-1133">Transmembrane helix</keyword>
<name>A0AAV6ZK97_ENGPU</name>
<feature type="transmembrane region" description="Helical" evidence="2">
    <location>
        <begin position="1325"/>
        <end position="1343"/>
    </location>
</feature>
<feature type="compositionally biased region" description="Low complexity" evidence="1">
    <location>
        <begin position="962"/>
        <end position="992"/>
    </location>
</feature>
<gene>
    <name evidence="4" type="ORF">GDO81_019897</name>
</gene>
<feature type="compositionally biased region" description="Polar residues" evidence="1">
    <location>
        <begin position="394"/>
        <end position="422"/>
    </location>
</feature>
<feature type="compositionally biased region" description="Low complexity" evidence="1">
    <location>
        <begin position="1038"/>
        <end position="1065"/>
    </location>
</feature>
<feature type="region of interest" description="Disordered" evidence="1">
    <location>
        <begin position="589"/>
        <end position="614"/>
    </location>
</feature>
<comment type="caution">
    <text evidence="4">The sequence shown here is derived from an EMBL/GenBank/DDBJ whole genome shotgun (WGS) entry which is preliminary data.</text>
</comment>
<feature type="region of interest" description="Disordered" evidence="1">
    <location>
        <begin position="62"/>
        <end position="140"/>
    </location>
</feature>
<dbReference type="PANTHER" id="PTHR13802">
    <property type="entry name" value="MUCIN 4-RELATED"/>
    <property type="match status" value="1"/>
</dbReference>
<feature type="compositionally biased region" description="Polar residues" evidence="1">
    <location>
        <begin position="278"/>
        <end position="287"/>
    </location>
</feature>
<accession>A0AAV6ZK97</accession>
<feature type="region of interest" description="Disordered" evidence="1">
    <location>
        <begin position="1031"/>
        <end position="1065"/>
    </location>
</feature>
<keyword evidence="5" id="KW-1185">Reference proteome</keyword>
<organism evidence="4 5">
    <name type="scientific">Engystomops pustulosus</name>
    <name type="common">Tungara frog</name>
    <name type="synonym">Physalaemus pustulosus</name>
    <dbReference type="NCBI Taxonomy" id="76066"/>
    <lineage>
        <taxon>Eukaryota</taxon>
        <taxon>Metazoa</taxon>
        <taxon>Chordata</taxon>
        <taxon>Craniata</taxon>
        <taxon>Vertebrata</taxon>
        <taxon>Euteleostomi</taxon>
        <taxon>Amphibia</taxon>
        <taxon>Batrachia</taxon>
        <taxon>Anura</taxon>
        <taxon>Neobatrachia</taxon>
        <taxon>Hyloidea</taxon>
        <taxon>Leptodactylidae</taxon>
        <taxon>Leiuperinae</taxon>
        <taxon>Engystomops</taxon>
    </lineage>
</organism>
<dbReference type="GO" id="GO:0007160">
    <property type="term" value="P:cell-matrix adhesion"/>
    <property type="evidence" value="ECO:0007669"/>
    <property type="project" value="InterPro"/>
</dbReference>
<feature type="compositionally biased region" description="Low complexity" evidence="1">
    <location>
        <begin position="114"/>
        <end position="128"/>
    </location>
</feature>
<dbReference type="Proteomes" id="UP000824782">
    <property type="component" value="Unassembled WGS sequence"/>
</dbReference>
<feature type="region of interest" description="Disordered" evidence="1">
    <location>
        <begin position="872"/>
        <end position="992"/>
    </location>
</feature>
<proteinExistence type="predicted"/>
<feature type="compositionally biased region" description="Low complexity" evidence="1">
    <location>
        <begin position="596"/>
        <end position="614"/>
    </location>
</feature>
<dbReference type="PROSITE" id="PS51220">
    <property type="entry name" value="NIDO"/>
    <property type="match status" value="1"/>
</dbReference>
<feature type="compositionally biased region" description="Low complexity" evidence="1">
    <location>
        <begin position="879"/>
        <end position="940"/>
    </location>
</feature>
<protein>
    <recommendedName>
        <fullName evidence="3">NIDO domain-containing protein</fullName>
    </recommendedName>
</protein>
<keyword evidence="2" id="KW-0812">Transmembrane</keyword>
<feature type="compositionally biased region" description="Polar residues" evidence="1">
    <location>
        <begin position="62"/>
        <end position="79"/>
    </location>
</feature>
<feature type="compositionally biased region" description="Low complexity" evidence="1">
    <location>
        <begin position="653"/>
        <end position="664"/>
    </location>
</feature>
<dbReference type="InterPro" id="IPR051495">
    <property type="entry name" value="Epithelial_Barrier/Signaling"/>
</dbReference>
<feature type="compositionally biased region" description="Polar residues" evidence="1">
    <location>
        <begin position="665"/>
        <end position="689"/>
    </location>
</feature>
<feature type="compositionally biased region" description="Low complexity" evidence="1">
    <location>
        <begin position="690"/>
        <end position="835"/>
    </location>
</feature>
<dbReference type="Pfam" id="PF06119">
    <property type="entry name" value="NIDO"/>
    <property type="match status" value="1"/>
</dbReference>
<feature type="compositionally biased region" description="Low complexity" evidence="1">
    <location>
        <begin position="372"/>
        <end position="393"/>
    </location>
</feature>
<dbReference type="SMART" id="SM00539">
    <property type="entry name" value="NIDO"/>
    <property type="match status" value="1"/>
</dbReference>
<feature type="domain" description="NIDO" evidence="3">
    <location>
        <begin position="1153"/>
        <end position="1295"/>
    </location>
</feature>
<dbReference type="PANTHER" id="PTHR13802:SF59">
    <property type="entry name" value="SUSHI DOMAIN-CONTAINING PROTEIN 2"/>
    <property type="match status" value="1"/>
</dbReference>
<dbReference type="InterPro" id="IPR003886">
    <property type="entry name" value="NIDO_dom"/>
</dbReference>
<feature type="compositionally biased region" description="Polar residues" evidence="1">
    <location>
        <begin position="259"/>
        <end position="271"/>
    </location>
</feature>
<feature type="compositionally biased region" description="Polar residues" evidence="1">
    <location>
        <begin position="129"/>
        <end position="140"/>
    </location>
</feature>
<reference evidence="4" key="1">
    <citation type="thesis" date="2020" institute="ProQuest LLC" country="789 East Eisenhower Parkway, Ann Arbor, MI, USA">
        <title>Comparative Genomics and Chromosome Evolution.</title>
        <authorList>
            <person name="Mudd A.B."/>
        </authorList>
    </citation>
    <scope>NUCLEOTIDE SEQUENCE</scope>
    <source>
        <strain evidence="4">237g6f4</strain>
        <tissue evidence="4">Blood</tissue>
    </source>
</reference>
<feature type="compositionally biased region" description="Polar residues" evidence="1">
    <location>
        <begin position="941"/>
        <end position="952"/>
    </location>
</feature>
<feature type="region of interest" description="Disordered" evidence="1">
    <location>
        <begin position="259"/>
        <end position="423"/>
    </location>
</feature>